<gene>
    <name evidence="1" type="ORF">M407DRAFT_6709</name>
</gene>
<dbReference type="EMBL" id="KN822993">
    <property type="protein sequence ID" value="KIO28537.1"/>
    <property type="molecule type" value="Genomic_DNA"/>
</dbReference>
<name>A0A0C3M4D7_9AGAM</name>
<dbReference type="HOGENOM" id="CLU_038257_0_0_1"/>
<accession>A0A0C3M4D7</accession>
<sequence>MTSPQKLKDAATEFNTSSQYPVPKGWKGPVWKIKNDYPQPFSASAASGYEGLPLPDTSVEAPWMKIDFMKNPLEYALMVKEYCWDGNRSVDFVVQDNTVRQWYHAPWMHASANGREPLKGLTFERSIPAGEFASGQRSALQNWAIGFYNAPGASVFGGVWENPSLPVWNDNLKFPPGTVVFKLLLTTAKDEEVPTMKGSPAWRAVICPQPDPAHAPSNGAIRDDHDSPVRLIQVDWATVDERSPIGWVFGTFMYDSTLENITDPWDRLTSVGVMWGNDPQLDQAAVDAGEKPVQSWINPRAEELRKMLGGMRPSWGYNGRLNGPADNFISACSSCHGTAQSYDAPLVQSGQLVKNKWVPLNEKLTMTWFENVKAGETFSVRGALSADYSLQFTIGWTNYKTWWNTYDAQQKEKKTGSNKTTLLALPTRRVVFRRRDGAAEAEEKRMEKLLEQISVEDVPKRAGPTFTWEF</sequence>
<evidence type="ECO:0008006" key="3">
    <source>
        <dbReference type="Google" id="ProtNLM"/>
    </source>
</evidence>
<reference evidence="2" key="2">
    <citation type="submission" date="2015-01" db="EMBL/GenBank/DDBJ databases">
        <title>Evolutionary Origins and Diversification of the Mycorrhizal Mutualists.</title>
        <authorList>
            <consortium name="DOE Joint Genome Institute"/>
            <consortium name="Mycorrhizal Genomics Consortium"/>
            <person name="Kohler A."/>
            <person name="Kuo A."/>
            <person name="Nagy L.G."/>
            <person name="Floudas D."/>
            <person name="Copeland A."/>
            <person name="Barry K.W."/>
            <person name="Cichocki N."/>
            <person name="Veneault-Fourrey C."/>
            <person name="LaButti K."/>
            <person name="Lindquist E.A."/>
            <person name="Lipzen A."/>
            <person name="Lundell T."/>
            <person name="Morin E."/>
            <person name="Murat C."/>
            <person name="Riley R."/>
            <person name="Ohm R."/>
            <person name="Sun H."/>
            <person name="Tunlid A."/>
            <person name="Henrissat B."/>
            <person name="Grigoriev I.V."/>
            <person name="Hibbett D.S."/>
            <person name="Martin F."/>
        </authorList>
    </citation>
    <scope>NUCLEOTIDE SEQUENCE [LARGE SCALE GENOMIC DNA]</scope>
    <source>
        <strain evidence="2">MUT 4182</strain>
    </source>
</reference>
<dbReference type="Proteomes" id="UP000054248">
    <property type="component" value="Unassembled WGS sequence"/>
</dbReference>
<protein>
    <recommendedName>
        <fullName evidence="3">Cytochrome c domain-containing protein</fullName>
    </recommendedName>
</protein>
<evidence type="ECO:0000313" key="1">
    <source>
        <dbReference type="EMBL" id="KIO28537.1"/>
    </source>
</evidence>
<dbReference type="OrthoDB" id="5422692at2759"/>
<organism evidence="1 2">
    <name type="scientific">Tulasnella calospora MUT 4182</name>
    <dbReference type="NCBI Taxonomy" id="1051891"/>
    <lineage>
        <taxon>Eukaryota</taxon>
        <taxon>Fungi</taxon>
        <taxon>Dikarya</taxon>
        <taxon>Basidiomycota</taxon>
        <taxon>Agaricomycotina</taxon>
        <taxon>Agaricomycetes</taxon>
        <taxon>Cantharellales</taxon>
        <taxon>Tulasnellaceae</taxon>
        <taxon>Tulasnella</taxon>
    </lineage>
</organism>
<evidence type="ECO:0000313" key="2">
    <source>
        <dbReference type="Proteomes" id="UP000054248"/>
    </source>
</evidence>
<keyword evidence="2" id="KW-1185">Reference proteome</keyword>
<dbReference type="AlphaFoldDB" id="A0A0C3M4D7"/>
<reference evidence="1 2" key="1">
    <citation type="submission" date="2014-04" db="EMBL/GenBank/DDBJ databases">
        <authorList>
            <consortium name="DOE Joint Genome Institute"/>
            <person name="Kuo A."/>
            <person name="Girlanda M."/>
            <person name="Perotto S."/>
            <person name="Kohler A."/>
            <person name="Nagy L.G."/>
            <person name="Floudas D."/>
            <person name="Copeland A."/>
            <person name="Barry K.W."/>
            <person name="Cichocki N."/>
            <person name="Veneault-Fourrey C."/>
            <person name="LaButti K."/>
            <person name="Lindquist E.A."/>
            <person name="Lipzen A."/>
            <person name="Lundell T."/>
            <person name="Morin E."/>
            <person name="Murat C."/>
            <person name="Sun H."/>
            <person name="Tunlid A."/>
            <person name="Henrissat B."/>
            <person name="Grigoriev I.V."/>
            <person name="Hibbett D.S."/>
            <person name="Martin F."/>
            <person name="Nordberg H.P."/>
            <person name="Cantor M.N."/>
            <person name="Hua S.X."/>
        </authorList>
    </citation>
    <scope>NUCLEOTIDE SEQUENCE [LARGE SCALE GENOMIC DNA]</scope>
    <source>
        <strain evidence="1 2">MUT 4182</strain>
    </source>
</reference>
<proteinExistence type="predicted"/>